<proteinExistence type="predicted"/>
<evidence type="ECO:0000256" key="1">
    <source>
        <dbReference type="SAM" id="MobiDB-lite"/>
    </source>
</evidence>
<organism evidence="2 3">
    <name type="scientific">Patiria miniata</name>
    <name type="common">Bat star</name>
    <name type="synonym">Asterina miniata</name>
    <dbReference type="NCBI Taxonomy" id="46514"/>
    <lineage>
        <taxon>Eukaryota</taxon>
        <taxon>Metazoa</taxon>
        <taxon>Echinodermata</taxon>
        <taxon>Eleutherozoa</taxon>
        <taxon>Asterozoa</taxon>
        <taxon>Asteroidea</taxon>
        <taxon>Valvatacea</taxon>
        <taxon>Valvatida</taxon>
        <taxon>Asterinidae</taxon>
        <taxon>Patiria</taxon>
    </lineage>
</organism>
<dbReference type="GeneID" id="119727270"/>
<evidence type="ECO:0000313" key="3">
    <source>
        <dbReference type="Proteomes" id="UP000887568"/>
    </source>
</evidence>
<accession>A0A913ZUW7</accession>
<feature type="region of interest" description="Disordered" evidence="1">
    <location>
        <begin position="1"/>
        <end position="107"/>
    </location>
</feature>
<name>A0A913ZUW7_PATMI</name>
<evidence type="ECO:0000313" key="2">
    <source>
        <dbReference type="EnsemblMetazoa" id="XP_038055055.1"/>
    </source>
</evidence>
<sequence>MAPGPTPSLPGSHAASQHPKATPLVQANNRLPQDASATPPAMLPAVSQPTRTNHPPTPDGLEPTPASPVTPTVATTRPPNSRSHPGSVPRALRGLLPHNTPAAVVIG</sequence>
<feature type="compositionally biased region" description="Low complexity" evidence="1">
    <location>
        <begin position="63"/>
        <end position="79"/>
    </location>
</feature>
<reference evidence="2" key="1">
    <citation type="submission" date="2022-11" db="UniProtKB">
        <authorList>
            <consortium name="EnsemblMetazoa"/>
        </authorList>
    </citation>
    <scope>IDENTIFICATION</scope>
</reference>
<keyword evidence="3" id="KW-1185">Reference proteome</keyword>
<dbReference type="RefSeq" id="XP_038055055.1">
    <property type="nucleotide sequence ID" value="XM_038199127.1"/>
</dbReference>
<dbReference type="EnsemblMetazoa" id="XM_038199127.1">
    <property type="protein sequence ID" value="XP_038055055.1"/>
    <property type="gene ID" value="LOC119727270"/>
</dbReference>
<protein>
    <submittedName>
        <fullName evidence="2">Uncharacterized protein</fullName>
    </submittedName>
</protein>
<dbReference type="AlphaFoldDB" id="A0A913ZUW7"/>
<dbReference type="Proteomes" id="UP000887568">
    <property type="component" value="Unplaced"/>
</dbReference>